<sequence>MDNLTDRIQHDSIDRLRRSVEELDDEIAQLWRRRTAISRTLDDLRVAGGGTRISLATEYATVARYRDALGDDGGSLALLLLRAARRGKDQTS</sequence>
<comment type="caution">
    <text evidence="1">The sequence shown here is derived from an EMBL/GenBank/DDBJ whole genome shotgun (WGS) entry which is preliminary data.</text>
</comment>
<accession>A0A919NDX3</accession>
<keyword evidence="2" id="KW-1185">Reference proteome</keyword>
<dbReference type="RefSeq" id="WP_203684664.1">
    <property type="nucleotide sequence ID" value="NZ_BOMW01000082.1"/>
</dbReference>
<name>A0A919NDX3_9ACTN</name>
<dbReference type="InterPro" id="IPR036263">
    <property type="entry name" value="Chorismate_II_sf"/>
</dbReference>
<dbReference type="GO" id="GO:0046417">
    <property type="term" value="P:chorismate metabolic process"/>
    <property type="evidence" value="ECO:0007669"/>
    <property type="project" value="InterPro"/>
</dbReference>
<dbReference type="AlphaFoldDB" id="A0A919NDX3"/>
<dbReference type="InterPro" id="IPR036979">
    <property type="entry name" value="CM_dom_sf"/>
</dbReference>
<dbReference type="SUPFAM" id="SSF48600">
    <property type="entry name" value="Chorismate mutase II"/>
    <property type="match status" value="1"/>
</dbReference>
<organism evidence="1 2">
    <name type="scientific">Actinoplanes siamensis</name>
    <dbReference type="NCBI Taxonomy" id="1223317"/>
    <lineage>
        <taxon>Bacteria</taxon>
        <taxon>Bacillati</taxon>
        <taxon>Actinomycetota</taxon>
        <taxon>Actinomycetes</taxon>
        <taxon>Micromonosporales</taxon>
        <taxon>Micromonosporaceae</taxon>
        <taxon>Actinoplanes</taxon>
    </lineage>
</organism>
<protein>
    <recommendedName>
        <fullName evidence="3">Chorismate mutase</fullName>
    </recommendedName>
</protein>
<reference evidence="1" key="1">
    <citation type="submission" date="2021-01" db="EMBL/GenBank/DDBJ databases">
        <title>Whole genome shotgun sequence of Actinoplanes siamensis NBRC 109076.</title>
        <authorList>
            <person name="Komaki H."/>
            <person name="Tamura T."/>
        </authorList>
    </citation>
    <scope>NUCLEOTIDE SEQUENCE</scope>
    <source>
        <strain evidence="1">NBRC 109076</strain>
    </source>
</reference>
<dbReference type="Gene3D" id="1.20.59.10">
    <property type="entry name" value="Chorismate mutase"/>
    <property type="match status" value="1"/>
</dbReference>
<dbReference type="EMBL" id="BOMW01000082">
    <property type="protein sequence ID" value="GIF09356.1"/>
    <property type="molecule type" value="Genomic_DNA"/>
</dbReference>
<dbReference type="Proteomes" id="UP000629619">
    <property type="component" value="Unassembled WGS sequence"/>
</dbReference>
<gene>
    <name evidence="1" type="ORF">Asi03nite_68940</name>
</gene>
<evidence type="ECO:0000313" key="1">
    <source>
        <dbReference type="EMBL" id="GIF09356.1"/>
    </source>
</evidence>
<evidence type="ECO:0008006" key="3">
    <source>
        <dbReference type="Google" id="ProtNLM"/>
    </source>
</evidence>
<evidence type="ECO:0000313" key="2">
    <source>
        <dbReference type="Proteomes" id="UP000629619"/>
    </source>
</evidence>
<proteinExistence type="predicted"/>